<sequence length="408" mass="44722">MIARTVNAKLTVRHTHHRQASSRRGDPRSPANANPKPPSGIHTTARHHPVRAIRDRPQTPIPNPPSGIHTTTGHHPVGAIRDRPQTPIPNHRQAYTPPPGIIPNARSLIANQRMSSTQTRQKNQKSEAPMGIKEILISFLENNLFLKNGTCPICGKVLFVTDNFLCRQCWEDLPRINNPACERCGRPIFRAKRKHCSVCAKLNLPFAGGYAYLRYEDSAKDLVHAIKFKDRPHLGIWIGTRMGEAIAGQEWAADIDYIVPVPLHPNRLGERGYNQSEKIARGILEGLVQADGKAEQPDAPAAPPFSRNPSQPLRPAPPFPAAAAVRLGPQYLRRSRDTPHQIGQGRAERLRNLTGAFSAEAVADIQGKTILLVDDVLTTGATLAEASATLLEAGAKRIYIATVCAVAE</sequence>
<dbReference type="Proteomes" id="UP000603234">
    <property type="component" value="Unassembled WGS sequence"/>
</dbReference>
<keyword evidence="6" id="KW-1185">Reference proteome</keyword>
<evidence type="ECO:0000256" key="2">
    <source>
        <dbReference type="SAM" id="MobiDB-lite"/>
    </source>
</evidence>
<gene>
    <name evidence="5" type="ORF">GH808_11350</name>
</gene>
<evidence type="ECO:0000259" key="3">
    <source>
        <dbReference type="Pfam" id="PF00156"/>
    </source>
</evidence>
<dbReference type="InterPro" id="IPR051910">
    <property type="entry name" value="ComF/GntX_DNA_util-trans"/>
</dbReference>
<accession>A0ABR6WWM9</accession>
<proteinExistence type="inferred from homology"/>
<evidence type="ECO:0000313" key="5">
    <source>
        <dbReference type="EMBL" id="MBC3805027.1"/>
    </source>
</evidence>
<feature type="region of interest" description="Disordered" evidence="2">
    <location>
        <begin position="292"/>
        <end position="319"/>
    </location>
</feature>
<evidence type="ECO:0000256" key="1">
    <source>
        <dbReference type="ARBA" id="ARBA00008007"/>
    </source>
</evidence>
<comment type="similarity">
    <text evidence="1">Belongs to the ComF/GntX family.</text>
</comment>
<dbReference type="InterPro" id="IPR044005">
    <property type="entry name" value="DZR_2"/>
</dbReference>
<name>A0ABR6WWM9_9FIRM</name>
<dbReference type="InterPro" id="IPR029057">
    <property type="entry name" value="PRTase-like"/>
</dbReference>
<feature type="domain" description="Phosphoribosyltransferase" evidence="3">
    <location>
        <begin position="359"/>
        <end position="406"/>
    </location>
</feature>
<dbReference type="InterPro" id="IPR000836">
    <property type="entry name" value="PRTase_dom"/>
</dbReference>
<protein>
    <recommendedName>
        <fullName evidence="7">ComF family protein</fullName>
    </recommendedName>
</protein>
<dbReference type="RefSeq" id="WP_186842914.1">
    <property type="nucleotide sequence ID" value="NZ_WJBC01000018.1"/>
</dbReference>
<dbReference type="CDD" id="cd06223">
    <property type="entry name" value="PRTases_typeI"/>
    <property type="match status" value="1"/>
</dbReference>
<dbReference type="PANTHER" id="PTHR47505:SF1">
    <property type="entry name" value="DNA UTILIZATION PROTEIN YHGH"/>
    <property type="match status" value="1"/>
</dbReference>
<evidence type="ECO:0000259" key="4">
    <source>
        <dbReference type="Pfam" id="PF18912"/>
    </source>
</evidence>
<feature type="domain" description="Double zinc ribbon" evidence="4">
    <location>
        <begin position="150"/>
        <end position="199"/>
    </location>
</feature>
<dbReference type="Pfam" id="PF00156">
    <property type="entry name" value="Pribosyltran"/>
    <property type="match status" value="1"/>
</dbReference>
<feature type="region of interest" description="Disordered" evidence="2">
    <location>
        <begin position="1"/>
        <end position="100"/>
    </location>
</feature>
<evidence type="ECO:0008006" key="7">
    <source>
        <dbReference type="Google" id="ProtNLM"/>
    </source>
</evidence>
<comment type="caution">
    <text evidence="5">The sequence shown here is derived from an EMBL/GenBank/DDBJ whole genome shotgun (WGS) entry which is preliminary data.</text>
</comment>
<dbReference type="SUPFAM" id="SSF53271">
    <property type="entry name" value="PRTase-like"/>
    <property type="match status" value="1"/>
</dbReference>
<dbReference type="Gene3D" id="3.40.50.2020">
    <property type="match status" value="1"/>
</dbReference>
<dbReference type="EMBL" id="WJBC01000018">
    <property type="protein sequence ID" value="MBC3805027.1"/>
    <property type="molecule type" value="Genomic_DNA"/>
</dbReference>
<feature type="compositionally biased region" description="Basic residues" evidence="2">
    <location>
        <begin position="11"/>
        <end position="21"/>
    </location>
</feature>
<dbReference type="PANTHER" id="PTHR47505">
    <property type="entry name" value="DNA UTILIZATION PROTEIN YHGH"/>
    <property type="match status" value="1"/>
</dbReference>
<dbReference type="Pfam" id="PF18912">
    <property type="entry name" value="DZR_2"/>
    <property type="match status" value="1"/>
</dbReference>
<evidence type="ECO:0000313" key="6">
    <source>
        <dbReference type="Proteomes" id="UP000603234"/>
    </source>
</evidence>
<reference evidence="5 6" key="1">
    <citation type="journal article" date="2020" name="mSystems">
        <title>Defining Genomic and Predicted Metabolic Features of the Acetobacterium Genus.</title>
        <authorList>
            <person name="Ross D.E."/>
            <person name="Marshall C.W."/>
            <person name="Gulliver D."/>
            <person name="May H.D."/>
            <person name="Norman R.S."/>
        </authorList>
    </citation>
    <scope>NUCLEOTIDE SEQUENCE [LARGE SCALE GENOMIC DNA]</scope>
    <source>
        <strain evidence="5 6">DSM 8238</strain>
    </source>
</reference>
<organism evidence="5 6">
    <name type="scientific">Acetobacterium fimetarium</name>
    <dbReference type="NCBI Taxonomy" id="52691"/>
    <lineage>
        <taxon>Bacteria</taxon>
        <taxon>Bacillati</taxon>
        <taxon>Bacillota</taxon>
        <taxon>Clostridia</taxon>
        <taxon>Eubacteriales</taxon>
        <taxon>Eubacteriaceae</taxon>
        <taxon>Acetobacterium</taxon>
    </lineage>
</organism>